<sequence length="499" mass="57082">MSETEIQKFYKGSNVFLTGGTGFLGKILIEKLLRSTEVNTVYLLIREKKGKNAHTRIDELFDDEIFDTLRKERPKFKHQVQIISGDCATAGLGVSIKDRQTLISNVNILFNVAATVRFDENLKTAYAINVASAKEVIEMAKQMTNLKSIIHVSTAFCNCPLSEIDEKFYDFPHSHEDIKRLLEKLSLEEADKITPRILGKWPNTYTFTKALAESMLKEVGGGLPFGIFRPAIVISTYREPVPGWINNLYGPTGIVAATMSGVLRVMSVNIDCKADMVPVDTCVAGLLAAAWDTGCKKVERTPENITIYNYVSSAQNPLTWREFAAINTLYGKQYCSGRYFWVPSLCFISSPFWYALVKLLLHIIPASIVDALLFVTGNKPRALDIYRRIHKMCAILQYFGTRSWTFSNKNMTNVWQKMSEDDRLLFNFNIKDVHWMNFYHDYTRGIRKYLLKESEDDVEKAQKRDERFTLFKDILKYLMIFVIISTILNVLSTVYHAIF</sequence>
<evidence type="ECO:0000256" key="8">
    <source>
        <dbReference type="ARBA" id="ARBA00023136"/>
    </source>
</evidence>
<reference evidence="13 14" key="1">
    <citation type="submission" date="2019-01" db="EMBL/GenBank/DDBJ databases">
        <authorList>
            <person name="Sayadi A."/>
        </authorList>
    </citation>
    <scope>NUCLEOTIDE SEQUENCE [LARGE SCALE GENOMIC DNA]</scope>
</reference>
<dbReference type="GO" id="GO:0080019">
    <property type="term" value="F:alcohol-forming very long-chain fatty acyl-CoA reductase activity"/>
    <property type="evidence" value="ECO:0007669"/>
    <property type="project" value="InterPro"/>
</dbReference>
<evidence type="ECO:0000256" key="7">
    <source>
        <dbReference type="ARBA" id="ARBA00023098"/>
    </source>
</evidence>
<dbReference type="AlphaFoldDB" id="A0A653CLT6"/>
<dbReference type="FunFam" id="3.40.50.720:FF:000143">
    <property type="entry name" value="Fatty acyl-CoA reductase"/>
    <property type="match status" value="1"/>
</dbReference>
<dbReference type="InterPro" id="IPR036291">
    <property type="entry name" value="NAD(P)-bd_dom_sf"/>
</dbReference>
<gene>
    <name evidence="13" type="ORF">CALMAC_LOCUS10183</name>
</gene>
<evidence type="ECO:0000256" key="1">
    <source>
        <dbReference type="ARBA" id="ARBA00004141"/>
    </source>
</evidence>
<dbReference type="GO" id="GO:0005777">
    <property type="term" value="C:peroxisome"/>
    <property type="evidence" value="ECO:0007669"/>
    <property type="project" value="TreeGrafter"/>
</dbReference>
<dbReference type="GO" id="GO:0016020">
    <property type="term" value="C:membrane"/>
    <property type="evidence" value="ECO:0007669"/>
    <property type="project" value="UniProtKB-SubCell"/>
</dbReference>
<keyword evidence="5 10" id="KW-0521">NADP</keyword>
<dbReference type="OrthoDB" id="429813at2759"/>
<dbReference type="Pfam" id="PF07993">
    <property type="entry name" value="NAD_binding_4"/>
    <property type="match status" value="1"/>
</dbReference>
<evidence type="ECO:0000256" key="6">
    <source>
        <dbReference type="ARBA" id="ARBA00022989"/>
    </source>
</evidence>
<keyword evidence="14" id="KW-1185">Reference proteome</keyword>
<organism evidence="13 14">
    <name type="scientific">Callosobruchus maculatus</name>
    <name type="common">Southern cowpea weevil</name>
    <name type="synonym">Pulse bruchid</name>
    <dbReference type="NCBI Taxonomy" id="64391"/>
    <lineage>
        <taxon>Eukaryota</taxon>
        <taxon>Metazoa</taxon>
        <taxon>Ecdysozoa</taxon>
        <taxon>Arthropoda</taxon>
        <taxon>Hexapoda</taxon>
        <taxon>Insecta</taxon>
        <taxon>Pterygota</taxon>
        <taxon>Neoptera</taxon>
        <taxon>Endopterygota</taxon>
        <taxon>Coleoptera</taxon>
        <taxon>Polyphaga</taxon>
        <taxon>Cucujiformia</taxon>
        <taxon>Chrysomeloidea</taxon>
        <taxon>Chrysomelidae</taxon>
        <taxon>Bruchinae</taxon>
        <taxon>Bruchini</taxon>
        <taxon>Callosobruchus</taxon>
    </lineage>
</organism>
<dbReference type="InterPro" id="IPR013120">
    <property type="entry name" value="FAR_NAD-bd"/>
</dbReference>
<comment type="function">
    <text evidence="10">Catalyzes the reduction of fatty acyl-CoA to fatty alcohols.</text>
</comment>
<protein>
    <recommendedName>
        <fullName evidence="10">Fatty acyl-CoA reductase</fullName>
        <ecNumber evidence="10">1.2.1.84</ecNumber>
    </recommendedName>
</protein>
<evidence type="ECO:0000259" key="11">
    <source>
        <dbReference type="Pfam" id="PF03015"/>
    </source>
</evidence>
<evidence type="ECO:0000256" key="4">
    <source>
        <dbReference type="ARBA" id="ARBA00022692"/>
    </source>
</evidence>
<comment type="similarity">
    <text evidence="2 10">Belongs to the fatty acyl-CoA reductase family.</text>
</comment>
<keyword evidence="8 10" id="KW-0472">Membrane</keyword>
<dbReference type="InterPro" id="IPR033640">
    <property type="entry name" value="FAR_C"/>
</dbReference>
<name>A0A653CLT6_CALMS</name>
<feature type="transmembrane region" description="Helical" evidence="10">
    <location>
        <begin position="352"/>
        <end position="375"/>
    </location>
</feature>
<feature type="transmembrane region" description="Helical" evidence="10">
    <location>
        <begin position="477"/>
        <end position="498"/>
    </location>
</feature>
<feature type="domain" description="Fatty acyl-CoA reductase C-terminal" evidence="11">
    <location>
        <begin position="361"/>
        <end position="453"/>
    </location>
</feature>
<accession>A0A653CLT6</accession>
<dbReference type="GO" id="GO:0035336">
    <property type="term" value="P:long-chain fatty-acyl-CoA metabolic process"/>
    <property type="evidence" value="ECO:0007669"/>
    <property type="project" value="TreeGrafter"/>
</dbReference>
<evidence type="ECO:0000256" key="10">
    <source>
        <dbReference type="RuleBase" id="RU363097"/>
    </source>
</evidence>
<keyword evidence="6 10" id="KW-1133">Transmembrane helix</keyword>
<evidence type="ECO:0000259" key="12">
    <source>
        <dbReference type="Pfam" id="PF07993"/>
    </source>
</evidence>
<dbReference type="SUPFAM" id="SSF51735">
    <property type="entry name" value="NAD(P)-binding Rossmann-fold domains"/>
    <property type="match status" value="1"/>
</dbReference>
<feature type="domain" description="Thioester reductase (TE)" evidence="12">
    <location>
        <begin position="17"/>
        <end position="284"/>
    </location>
</feature>
<evidence type="ECO:0000313" key="13">
    <source>
        <dbReference type="EMBL" id="VEN48883.1"/>
    </source>
</evidence>
<proteinExistence type="inferred from homology"/>
<keyword evidence="3 10" id="KW-0444">Lipid biosynthesis</keyword>
<dbReference type="CDD" id="cd05236">
    <property type="entry name" value="FAR-N_SDR_e"/>
    <property type="match status" value="1"/>
</dbReference>
<evidence type="ECO:0000256" key="2">
    <source>
        <dbReference type="ARBA" id="ARBA00005928"/>
    </source>
</evidence>
<keyword evidence="7 10" id="KW-0443">Lipid metabolism</keyword>
<evidence type="ECO:0000313" key="14">
    <source>
        <dbReference type="Proteomes" id="UP000410492"/>
    </source>
</evidence>
<dbReference type="Gene3D" id="3.40.50.720">
    <property type="entry name" value="NAD(P)-binding Rossmann-like Domain"/>
    <property type="match status" value="1"/>
</dbReference>
<keyword evidence="10" id="KW-0560">Oxidoreductase</keyword>
<evidence type="ECO:0000256" key="5">
    <source>
        <dbReference type="ARBA" id="ARBA00022857"/>
    </source>
</evidence>
<dbReference type="Proteomes" id="UP000410492">
    <property type="component" value="Unassembled WGS sequence"/>
</dbReference>
<evidence type="ECO:0000256" key="9">
    <source>
        <dbReference type="ARBA" id="ARBA00052530"/>
    </source>
</evidence>
<dbReference type="InterPro" id="IPR026055">
    <property type="entry name" value="FAR"/>
</dbReference>
<dbReference type="GO" id="GO:0102965">
    <property type="term" value="F:alcohol-forming long-chain fatty acyl-CoA reductase activity"/>
    <property type="evidence" value="ECO:0007669"/>
    <property type="project" value="UniProtKB-EC"/>
</dbReference>
<keyword evidence="4 10" id="KW-0812">Transmembrane</keyword>
<dbReference type="EC" id="1.2.1.84" evidence="10"/>
<dbReference type="PANTHER" id="PTHR11011:SF60">
    <property type="entry name" value="FATTY ACYL-COA REDUCTASE-RELATED"/>
    <property type="match status" value="1"/>
</dbReference>
<evidence type="ECO:0000256" key="3">
    <source>
        <dbReference type="ARBA" id="ARBA00022516"/>
    </source>
</evidence>
<comment type="subcellular location">
    <subcellularLocation>
        <location evidence="1">Membrane</location>
        <topology evidence="1">Multi-pass membrane protein</topology>
    </subcellularLocation>
</comment>
<dbReference type="CDD" id="cd09071">
    <property type="entry name" value="FAR_C"/>
    <property type="match status" value="1"/>
</dbReference>
<dbReference type="EMBL" id="CAACVG010008194">
    <property type="protein sequence ID" value="VEN48883.1"/>
    <property type="molecule type" value="Genomic_DNA"/>
</dbReference>
<dbReference type="PANTHER" id="PTHR11011">
    <property type="entry name" value="MALE STERILITY PROTEIN 2-RELATED"/>
    <property type="match status" value="1"/>
</dbReference>
<comment type="catalytic activity">
    <reaction evidence="9 10">
        <text>a long-chain fatty acyl-CoA + 2 NADPH + 2 H(+) = a long-chain primary fatty alcohol + 2 NADP(+) + CoA</text>
        <dbReference type="Rhea" id="RHEA:52716"/>
        <dbReference type="ChEBI" id="CHEBI:15378"/>
        <dbReference type="ChEBI" id="CHEBI:57287"/>
        <dbReference type="ChEBI" id="CHEBI:57783"/>
        <dbReference type="ChEBI" id="CHEBI:58349"/>
        <dbReference type="ChEBI" id="CHEBI:77396"/>
        <dbReference type="ChEBI" id="CHEBI:83139"/>
        <dbReference type="EC" id="1.2.1.84"/>
    </reaction>
</comment>
<dbReference type="Pfam" id="PF03015">
    <property type="entry name" value="Sterile"/>
    <property type="match status" value="1"/>
</dbReference>